<dbReference type="GeneID" id="78231138"/>
<keyword evidence="1" id="KW-0472">Membrane</keyword>
<evidence type="ECO:0000256" key="1">
    <source>
        <dbReference type="SAM" id="Phobius"/>
    </source>
</evidence>
<dbReference type="PANTHER" id="PTHR37826:SF3">
    <property type="entry name" value="J DOMAIN-CONTAINING PROTEIN"/>
    <property type="match status" value="1"/>
</dbReference>
<dbReference type="HOGENOM" id="CLU_039030_0_0_9"/>
<dbReference type="PANTHER" id="PTHR37826">
    <property type="entry name" value="FLOTILLIN BAND_7_5 DOMAIN PROTEIN"/>
    <property type="match status" value="1"/>
</dbReference>
<evidence type="ECO:0008006" key="4">
    <source>
        <dbReference type="Google" id="ProtNLM"/>
    </source>
</evidence>
<dbReference type="OrthoDB" id="3182597at2"/>
<feature type="transmembrane region" description="Helical" evidence="1">
    <location>
        <begin position="335"/>
        <end position="357"/>
    </location>
</feature>
<dbReference type="AlphaFoldDB" id="E7G9U0"/>
<dbReference type="eggNOG" id="COG1996">
    <property type="taxonomic scope" value="Bacteria"/>
</dbReference>
<dbReference type="EMBL" id="ADKX01000028">
    <property type="protein sequence ID" value="EFW05199.1"/>
    <property type="molecule type" value="Genomic_DNA"/>
</dbReference>
<dbReference type="STRING" id="100884.GCA_000269565_03373"/>
<proteinExistence type="predicted"/>
<dbReference type="Gene3D" id="2.20.28.30">
    <property type="entry name" value="RNA polymerase ii, chain L"/>
    <property type="match status" value="2"/>
</dbReference>
<sequence length="358" mass="41390">MAEIIEYKCPNCDGIITFDSQSQKMKCQYCGTELSVEAIQSYNQALTKHESQLSWQPPKGREWDTHEQANLTHYLCHSCGGEIITDKDTIATSCPYCDNQIVIDDHIQGLLKPDLVIPFQIDKNMAKEALKKHFENKKLLPPLFKSENHLEEIKGIYAPYWLFDCKVEANISYRAHRIRNYSDSRYNYTQTDHFMLQREGSVRFQCIPADGSSKLDDTLMDSLEPFDYQKATDFQSAYLAGYLADKYDVSAEECTDKINQRIYTSVKQLFDNTTTSYLGTREINKDIQFNENQVHYALLPVWILNTSWNGEKYIFAMNGQTGKFVGNLPVDRGLYWKYFGIYFLIGMLITTLLAVLFI</sequence>
<reference evidence="2 3" key="1">
    <citation type="submission" date="2010-12" db="EMBL/GenBank/DDBJ databases">
        <title>The Genome Sequence of Coprobacillus sp. strain 29_1.</title>
        <authorList>
            <consortium name="The Broad Institute Genome Sequencing Platform"/>
            <person name="Earl A."/>
            <person name="Ward D."/>
            <person name="Feldgarden M."/>
            <person name="Gevers D."/>
            <person name="Daigneault M."/>
            <person name="Sibley C.D."/>
            <person name="White A."/>
            <person name="Strauss J."/>
            <person name="Allen-Vercoe E."/>
            <person name="Young S.K."/>
            <person name="Zeng Q."/>
            <person name="Gargeya S."/>
            <person name="Fitzgerald M."/>
            <person name="Haas B."/>
            <person name="Abouelleil A."/>
            <person name="Alvarado L."/>
            <person name="Arachchi H.M."/>
            <person name="Berlin A."/>
            <person name="Brown A."/>
            <person name="Chapman S.B."/>
            <person name="Chen Z."/>
            <person name="Dunbar C."/>
            <person name="Freedman E."/>
            <person name="Gearin G."/>
            <person name="Gellesch M."/>
            <person name="Goldberg J."/>
            <person name="Griggs A."/>
            <person name="Gujja S."/>
            <person name="Heilman E."/>
            <person name="Heiman D."/>
            <person name="Howarth C."/>
            <person name="Larson L."/>
            <person name="Lui A."/>
            <person name="MacDonald P.J.P."/>
            <person name="Mehta T."/>
            <person name="Montmayeur A."/>
            <person name="Murphy C."/>
            <person name="Neiman D."/>
            <person name="Pearson M."/>
            <person name="Priest M."/>
            <person name="Roberts A."/>
            <person name="Saif S."/>
            <person name="Shea T."/>
            <person name="Shenoy N."/>
            <person name="Sisk P."/>
            <person name="Stolte C."/>
            <person name="Sykes S."/>
            <person name="White J."/>
            <person name="Yandava C."/>
            <person name="Nusbaum C."/>
            <person name="Birren B."/>
        </authorList>
    </citation>
    <scope>NUCLEOTIDE SEQUENCE [LARGE SCALE GENOMIC DNA]</scope>
    <source>
        <strain evidence="2 3">29_1</strain>
    </source>
</reference>
<gene>
    <name evidence="2" type="ORF">HMPREF9488_01529</name>
</gene>
<dbReference type="Proteomes" id="UP000003157">
    <property type="component" value="Unassembled WGS sequence"/>
</dbReference>
<dbReference type="RefSeq" id="WP_008788638.1">
    <property type="nucleotide sequence ID" value="NZ_AKCB01000003.1"/>
</dbReference>
<accession>E7G9U0</accession>
<name>E7G9U0_9FIRM</name>
<organism evidence="2 3">
    <name type="scientific">Coprobacillus cateniformis</name>
    <dbReference type="NCBI Taxonomy" id="100884"/>
    <lineage>
        <taxon>Bacteria</taxon>
        <taxon>Bacillati</taxon>
        <taxon>Bacillota</taxon>
        <taxon>Erysipelotrichia</taxon>
        <taxon>Erysipelotrichales</taxon>
        <taxon>Coprobacillaceae</taxon>
        <taxon>Coprobacillus</taxon>
    </lineage>
</organism>
<keyword evidence="1" id="KW-1133">Transmembrane helix</keyword>
<keyword evidence="3" id="KW-1185">Reference proteome</keyword>
<evidence type="ECO:0000313" key="2">
    <source>
        <dbReference type="EMBL" id="EFW05199.1"/>
    </source>
</evidence>
<protein>
    <recommendedName>
        <fullName evidence="4">DNA-directed RNA polymerase subunit P</fullName>
    </recommendedName>
</protein>
<keyword evidence="1" id="KW-0812">Transmembrane</keyword>
<evidence type="ECO:0000313" key="3">
    <source>
        <dbReference type="Proteomes" id="UP000003157"/>
    </source>
</evidence>
<comment type="caution">
    <text evidence="2">The sequence shown here is derived from an EMBL/GenBank/DDBJ whole genome shotgun (WGS) entry which is preliminary data.</text>
</comment>